<dbReference type="Proteomes" id="UP000008144">
    <property type="component" value="Chromosome 1"/>
</dbReference>
<dbReference type="HOGENOM" id="CLU_2108130_0_0_1"/>
<dbReference type="EMBL" id="EAAA01000060">
    <property type="status" value="NOT_ANNOTATED_CDS"/>
    <property type="molecule type" value="Genomic_DNA"/>
</dbReference>
<proteinExistence type="predicted"/>
<organism evidence="1 2">
    <name type="scientific">Ciona intestinalis</name>
    <name type="common">Transparent sea squirt</name>
    <name type="synonym">Ascidia intestinalis</name>
    <dbReference type="NCBI Taxonomy" id="7719"/>
    <lineage>
        <taxon>Eukaryota</taxon>
        <taxon>Metazoa</taxon>
        <taxon>Chordata</taxon>
        <taxon>Tunicata</taxon>
        <taxon>Ascidiacea</taxon>
        <taxon>Phlebobranchia</taxon>
        <taxon>Cionidae</taxon>
        <taxon>Ciona</taxon>
    </lineage>
</organism>
<keyword evidence="2" id="KW-1185">Reference proteome</keyword>
<protein>
    <submittedName>
        <fullName evidence="1">Uncharacterized protein</fullName>
    </submittedName>
</protein>
<reference evidence="1" key="3">
    <citation type="submission" date="2025-08" db="UniProtKB">
        <authorList>
            <consortium name="Ensembl"/>
        </authorList>
    </citation>
    <scope>IDENTIFICATION</scope>
</reference>
<sequence>MTLGKYFKGWCANNFATALHKVPWHQRQHCGTRDNTAAPDTTPWHRNLNPLTSTNQYHPSNNMNRTETHSKEIYQQVLISFELLLFVNHLVLVHHHFVLEDGKFYELCCYLVRKY</sequence>
<evidence type="ECO:0000313" key="1">
    <source>
        <dbReference type="Ensembl" id="ENSCINP00000034482.1"/>
    </source>
</evidence>
<evidence type="ECO:0000313" key="2">
    <source>
        <dbReference type="Proteomes" id="UP000008144"/>
    </source>
</evidence>
<accession>H2XXU8</accession>
<reference evidence="1" key="4">
    <citation type="submission" date="2025-09" db="UniProtKB">
        <authorList>
            <consortium name="Ensembl"/>
        </authorList>
    </citation>
    <scope>IDENTIFICATION</scope>
</reference>
<dbReference type="Ensembl" id="ENSCINT00000031718.1">
    <property type="protein sequence ID" value="ENSCINP00000034482.1"/>
    <property type="gene ID" value="ENSCING00000023384.1"/>
</dbReference>
<name>H2XXU8_CIOIN</name>
<reference evidence="2" key="1">
    <citation type="journal article" date="2002" name="Science">
        <title>The draft genome of Ciona intestinalis: insights into chordate and vertebrate origins.</title>
        <authorList>
            <person name="Dehal P."/>
            <person name="Satou Y."/>
            <person name="Campbell R.K."/>
            <person name="Chapman J."/>
            <person name="Degnan B."/>
            <person name="De Tomaso A."/>
            <person name="Davidson B."/>
            <person name="Di Gregorio A."/>
            <person name="Gelpke M."/>
            <person name="Goodstein D.M."/>
            <person name="Harafuji N."/>
            <person name="Hastings K.E."/>
            <person name="Ho I."/>
            <person name="Hotta K."/>
            <person name="Huang W."/>
            <person name="Kawashima T."/>
            <person name="Lemaire P."/>
            <person name="Martinez D."/>
            <person name="Meinertzhagen I.A."/>
            <person name="Necula S."/>
            <person name="Nonaka M."/>
            <person name="Putnam N."/>
            <person name="Rash S."/>
            <person name="Saiga H."/>
            <person name="Satake M."/>
            <person name="Terry A."/>
            <person name="Yamada L."/>
            <person name="Wang H.G."/>
            <person name="Awazu S."/>
            <person name="Azumi K."/>
            <person name="Boore J."/>
            <person name="Branno M."/>
            <person name="Chin-Bow S."/>
            <person name="DeSantis R."/>
            <person name="Doyle S."/>
            <person name="Francino P."/>
            <person name="Keys D.N."/>
            <person name="Haga S."/>
            <person name="Hayashi H."/>
            <person name="Hino K."/>
            <person name="Imai K.S."/>
            <person name="Inaba K."/>
            <person name="Kano S."/>
            <person name="Kobayashi K."/>
            <person name="Kobayashi M."/>
            <person name="Lee B.I."/>
            <person name="Makabe K.W."/>
            <person name="Manohar C."/>
            <person name="Matassi G."/>
            <person name="Medina M."/>
            <person name="Mochizuki Y."/>
            <person name="Mount S."/>
            <person name="Morishita T."/>
            <person name="Miura S."/>
            <person name="Nakayama A."/>
            <person name="Nishizaka S."/>
            <person name="Nomoto H."/>
            <person name="Ohta F."/>
            <person name="Oishi K."/>
            <person name="Rigoutsos I."/>
            <person name="Sano M."/>
            <person name="Sasaki A."/>
            <person name="Sasakura Y."/>
            <person name="Shoguchi E."/>
            <person name="Shin-i T."/>
            <person name="Spagnuolo A."/>
            <person name="Stainier D."/>
            <person name="Suzuki M.M."/>
            <person name="Tassy O."/>
            <person name="Takatori N."/>
            <person name="Tokuoka M."/>
            <person name="Yagi K."/>
            <person name="Yoshizaki F."/>
            <person name="Wada S."/>
            <person name="Zhang C."/>
            <person name="Hyatt P.D."/>
            <person name="Larimer F."/>
            <person name="Detter C."/>
            <person name="Doggett N."/>
            <person name="Glavina T."/>
            <person name="Hawkins T."/>
            <person name="Richardson P."/>
            <person name="Lucas S."/>
            <person name="Kohara Y."/>
            <person name="Levine M."/>
            <person name="Satoh N."/>
            <person name="Rokhsar D.S."/>
        </authorList>
    </citation>
    <scope>NUCLEOTIDE SEQUENCE [LARGE SCALE GENOMIC DNA]</scope>
</reference>
<dbReference type="AlphaFoldDB" id="H2XXU8"/>
<dbReference type="InParanoid" id="H2XXU8"/>
<reference evidence="1" key="2">
    <citation type="journal article" date="2008" name="Genome Biol.">
        <title>Improved genome assembly and evidence-based global gene model set for the chordate Ciona intestinalis: new insight into intron and operon populations.</title>
        <authorList>
            <person name="Satou Y."/>
            <person name="Mineta K."/>
            <person name="Ogasawara M."/>
            <person name="Sasakura Y."/>
            <person name="Shoguchi E."/>
            <person name="Ueno K."/>
            <person name="Yamada L."/>
            <person name="Matsumoto J."/>
            <person name="Wasserscheid J."/>
            <person name="Dewar K."/>
            <person name="Wiley G.B."/>
            <person name="Macmil S.L."/>
            <person name="Roe B.A."/>
            <person name="Zeller R.W."/>
            <person name="Hastings K.E."/>
            <person name="Lemaire P."/>
            <person name="Lindquist E."/>
            <person name="Endo T."/>
            <person name="Hotta K."/>
            <person name="Inaba K."/>
        </authorList>
    </citation>
    <scope>NUCLEOTIDE SEQUENCE [LARGE SCALE GENOMIC DNA]</scope>
    <source>
        <strain evidence="1">wild type</strain>
    </source>
</reference>